<feature type="domain" description="Tyr recombinase" evidence="2">
    <location>
        <begin position="107"/>
        <end position="310"/>
    </location>
</feature>
<dbReference type="InterPro" id="IPR013762">
    <property type="entry name" value="Integrase-like_cat_sf"/>
</dbReference>
<organism evidence="3 4">
    <name type="scientific">Mediterraneibacter gnavus</name>
    <name type="common">Ruminococcus gnavus</name>
    <dbReference type="NCBI Taxonomy" id="33038"/>
    <lineage>
        <taxon>Bacteria</taxon>
        <taxon>Bacillati</taxon>
        <taxon>Bacillota</taxon>
        <taxon>Clostridia</taxon>
        <taxon>Lachnospirales</taxon>
        <taxon>Lachnospiraceae</taxon>
        <taxon>Mediterraneibacter</taxon>
    </lineage>
</organism>
<dbReference type="Gene3D" id="1.10.443.10">
    <property type="entry name" value="Intergrase catalytic core"/>
    <property type="match status" value="1"/>
</dbReference>
<comment type="caution">
    <text evidence="3">The sequence shown here is derived from an EMBL/GenBank/DDBJ whole genome shotgun (WGS) entry which is preliminary data.</text>
</comment>
<dbReference type="SUPFAM" id="SSF56349">
    <property type="entry name" value="DNA breaking-rejoining enzymes"/>
    <property type="match status" value="1"/>
</dbReference>
<dbReference type="PROSITE" id="PS51898">
    <property type="entry name" value="TYR_RECOMBINASE"/>
    <property type="match status" value="1"/>
</dbReference>
<dbReference type="PANTHER" id="PTHR30349:SF64">
    <property type="entry name" value="PROPHAGE INTEGRASE INTD-RELATED"/>
    <property type="match status" value="1"/>
</dbReference>
<name>A0A415RWL9_MEDGN</name>
<dbReference type="GO" id="GO:0006310">
    <property type="term" value="P:DNA recombination"/>
    <property type="evidence" value="ECO:0007669"/>
    <property type="project" value="UniProtKB-KW"/>
</dbReference>
<evidence type="ECO:0000256" key="1">
    <source>
        <dbReference type="ARBA" id="ARBA00023172"/>
    </source>
</evidence>
<dbReference type="AlphaFoldDB" id="A0A415RWL9"/>
<protein>
    <submittedName>
        <fullName evidence="3">Integrase</fullName>
    </submittedName>
</protein>
<proteinExistence type="predicted"/>
<dbReference type="Pfam" id="PF00589">
    <property type="entry name" value="Phage_integrase"/>
    <property type="match status" value="1"/>
</dbReference>
<dbReference type="Proteomes" id="UP000285610">
    <property type="component" value="Unassembled WGS sequence"/>
</dbReference>
<dbReference type="InterPro" id="IPR002104">
    <property type="entry name" value="Integrase_catalytic"/>
</dbReference>
<evidence type="ECO:0000313" key="4">
    <source>
        <dbReference type="Proteomes" id="UP000285610"/>
    </source>
</evidence>
<reference evidence="3 4" key="1">
    <citation type="submission" date="2018-08" db="EMBL/GenBank/DDBJ databases">
        <title>A genome reference for cultivated species of the human gut microbiota.</title>
        <authorList>
            <person name="Zou Y."/>
            <person name="Xue W."/>
            <person name="Luo G."/>
        </authorList>
    </citation>
    <scope>NUCLEOTIDE SEQUENCE [LARGE SCALE GENOMIC DNA]</scope>
    <source>
        <strain evidence="3 4">AF33-12</strain>
    </source>
</reference>
<evidence type="ECO:0000313" key="3">
    <source>
        <dbReference type="EMBL" id="RHM66688.1"/>
    </source>
</evidence>
<evidence type="ECO:0000259" key="2">
    <source>
        <dbReference type="PROSITE" id="PS51898"/>
    </source>
</evidence>
<dbReference type="EMBL" id="QRQE01000121">
    <property type="protein sequence ID" value="RHM66688.1"/>
    <property type="molecule type" value="Genomic_DNA"/>
</dbReference>
<accession>A0A415RWL9</accession>
<dbReference type="GO" id="GO:0003677">
    <property type="term" value="F:DNA binding"/>
    <property type="evidence" value="ECO:0007669"/>
    <property type="project" value="InterPro"/>
</dbReference>
<dbReference type="InterPro" id="IPR050090">
    <property type="entry name" value="Tyrosine_recombinase_XerCD"/>
</dbReference>
<dbReference type="InterPro" id="IPR011010">
    <property type="entry name" value="DNA_brk_join_enz"/>
</dbReference>
<keyword evidence="1" id="KW-0233">DNA recombination</keyword>
<sequence>MSDPVFRSKLRDDLEAFISQKRASGYPYHTSSKVLGYLDTMIAEDYPDCSTLSKEICDAWIRKCSVLHQNTLLRRVTPVRQFAKYLVGTGKSAYIIPGGIPRKQIRYDAHIFTEEELKAFFASIDACKKSPFSPLRCYVIPVIFRLIYTCGLRASEARLLRTNDINLSTGKIFIRESKGWEARIVFVSDDMLDLLCRYDRIIRDTYPDRTAFFPNQSGDYYSKSTLDEWFHEFWDQLPEAAVTKGNPPRVHDFRHTYCVSRLNQWVREHADLNALYPYLSEFMGHSNFADTDYYLTLAEPFYSEFESRMHSVNASILPEVPHED</sequence>
<dbReference type="PANTHER" id="PTHR30349">
    <property type="entry name" value="PHAGE INTEGRASE-RELATED"/>
    <property type="match status" value="1"/>
</dbReference>
<dbReference type="GO" id="GO:0015074">
    <property type="term" value="P:DNA integration"/>
    <property type="evidence" value="ECO:0007669"/>
    <property type="project" value="InterPro"/>
</dbReference>
<gene>
    <name evidence="3" type="ORF">DWZ50_20325</name>
</gene>